<dbReference type="EMBL" id="ML977742">
    <property type="protein sequence ID" value="KAF1992990.1"/>
    <property type="molecule type" value="Genomic_DNA"/>
</dbReference>
<feature type="region of interest" description="Disordered" evidence="1">
    <location>
        <begin position="496"/>
        <end position="533"/>
    </location>
</feature>
<evidence type="ECO:0000259" key="2">
    <source>
        <dbReference type="Pfam" id="PF17111"/>
    </source>
</evidence>
<dbReference type="InterPro" id="IPR031348">
    <property type="entry name" value="PigL_N"/>
</dbReference>
<evidence type="ECO:0000313" key="4">
    <source>
        <dbReference type="Proteomes" id="UP000799779"/>
    </source>
</evidence>
<sequence length="824" mass="92891">MDPVSIAAAAASITATSLKISYALYTFVNDVRDIDNNVKALHDEILGLSRVSDAIQRAWARDATVIASRAKEDGCLWIAVQESLLDCDGVVQRLKVTIERASKSGGIGRILTKKVSKTIKLNLREKEVEQYRRQIHTHCNAMQTGLSTIQISLQLSNKAEQASMIRSLEELRQHMIGMREAIEPGGVYDTFSNLPDSEKRTAKALRHFVQQAESFHSSSSTVVGDTRSTVWSGSVIGDPLSLERIKNIREWIPPPIEELPTDMEPIEKRTAADFLAGSPPTRRPDTDAQKSSSSTVSQKSVVAGKFFDIALKKLEQQDFGGAEGFFIKFMLYSQHLDRGTDASSPGDDSPTSRLHWGKVLLFYTYCVQDAWEAAQKFHDESVITDRTLLQQYAPYLVDIESLMDYHMGRNREAMKSQEALYEYKCKHYGATSEFTLFTVSVLVSLYEENEDFEEVEVFSTFLPPDYEKPDGAGRNTHIQRYLKHIVLPGPEACEPSQHQYLESEESRQDSNSLQTTLPVGGEKEGNRRPAKLQGRATYVEQADSSPDVDGINPSLEWDERFEHLFENIPHGDEVSQSTIEDVVLSFWDLIKTGKEDRLDKHDFTLCGYLQHPKRPRTPATAQKPSHVNLERRHVAAGTSPDQEPWDKWWSIHLKSVRGFRIDEGGVTIMVTLENGLYLWHIPTRKLLGVLSSERCAFLSADFDPRAKVVVVLLNAGLMSPDFRLAGASSMDWAGVQVHATALFKDEWTVEYVRSRPSYRQRPTPVTGPKTMYVAVRSEATQLRRRIARTTRGPYIFELSNTGSLKIWDFSSKRVVDSEDRYSGP</sequence>
<evidence type="ECO:0000313" key="3">
    <source>
        <dbReference type="EMBL" id="KAF1992990.1"/>
    </source>
</evidence>
<dbReference type="InterPro" id="IPR011044">
    <property type="entry name" value="Quino_amine_DH_bsu"/>
</dbReference>
<dbReference type="AlphaFoldDB" id="A0A6A5VUD8"/>
<dbReference type="Proteomes" id="UP000799779">
    <property type="component" value="Unassembled WGS sequence"/>
</dbReference>
<dbReference type="Pfam" id="PF17111">
    <property type="entry name" value="PigL_N"/>
    <property type="match status" value="1"/>
</dbReference>
<organism evidence="3 4">
    <name type="scientific">Amniculicola lignicola CBS 123094</name>
    <dbReference type="NCBI Taxonomy" id="1392246"/>
    <lineage>
        <taxon>Eukaryota</taxon>
        <taxon>Fungi</taxon>
        <taxon>Dikarya</taxon>
        <taxon>Ascomycota</taxon>
        <taxon>Pezizomycotina</taxon>
        <taxon>Dothideomycetes</taxon>
        <taxon>Pleosporomycetidae</taxon>
        <taxon>Pleosporales</taxon>
        <taxon>Amniculicolaceae</taxon>
        <taxon>Amniculicola</taxon>
    </lineage>
</organism>
<dbReference type="OrthoDB" id="195446at2759"/>
<feature type="region of interest" description="Disordered" evidence="1">
    <location>
        <begin position="272"/>
        <end position="295"/>
    </location>
</feature>
<protein>
    <recommendedName>
        <fullName evidence="2">Azaphilone pigments biosynthesis cluster protein L N-terminal domain-containing protein</fullName>
    </recommendedName>
</protein>
<keyword evidence="4" id="KW-1185">Reference proteome</keyword>
<evidence type="ECO:0000256" key="1">
    <source>
        <dbReference type="SAM" id="MobiDB-lite"/>
    </source>
</evidence>
<dbReference type="SUPFAM" id="SSF50969">
    <property type="entry name" value="YVTN repeat-like/Quinoprotein amine dehydrogenase"/>
    <property type="match status" value="1"/>
</dbReference>
<proteinExistence type="predicted"/>
<gene>
    <name evidence="3" type="ORF">P154DRAFT_528101</name>
</gene>
<feature type="domain" description="Azaphilone pigments biosynthesis cluster protein L N-terminal" evidence="2">
    <location>
        <begin position="1"/>
        <end position="165"/>
    </location>
</feature>
<name>A0A6A5VUD8_9PLEO</name>
<reference evidence="3" key="1">
    <citation type="journal article" date="2020" name="Stud. Mycol.">
        <title>101 Dothideomycetes genomes: a test case for predicting lifestyles and emergence of pathogens.</title>
        <authorList>
            <person name="Haridas S."/>
            <person name="Albert R."/>
            <person name="Binder M."/>
            <person name="Bloem J."/>
            <person name="Labutti K."/>
            <person name="Salamov A."/>
            <person name="Andreopoulos B."/>
            <person name="Baker S."/>
            <person name="Barry K."/>
            <person name="Bills G."/>
            <person name="Bluhm B."/>
            <person name="Cannon C."/>
            <person name="Castanera R."/>
            <person name="Culley D."/>
            <person name="Daum C."/>
            <person name="Ezra D."/>
            <person name="Gonzalez J."/>
            <person name="Henrissat B."/>
            <person name="Kuo A."/>
            <person name="Liang C."/>
            <person name="Lipzen A."/>
            <person name="Lutzoni F."/>
            <person name="Magnuson J."/>
            <person name="Mondo S."/>
            <person name="Nolan M."/>
            <person name="Ohm R."/>
            <person name="Pangilinan J."/>
            <person name="Park H.-J."/>
            <person name="Ramirez L."/>
            <person name="Alfaro M."/>
            <person name="Sun H."/>
            <person name="Tritt A."/>
            <person name="Yoshinaga Y."/>
            <person name="Zwiers L.-H."/>
            <person name="Turgeon B."/>
            <person name="Goodwin S."/>
            <person name="Spatafora J."/>
            <person name="Crous P."/>
            <person name="Grigoriev I."/>
        </authorList>
    </citation>
    <scope>NUCLEOTIDE SEQUENCE</scope>
    <source>
        <strain evidence="3">CBS 123094</strain>
    </source>
</reference>
<accession>A0A6A5VUD8</accession>